<comment type="subcellular location">
    <subcellularLocation>
        <location evidence="1">Cell membrane</location>
        <topology evidence="1">Multi-pass membrane protein</topology>
    </subcellularLocation>
</comment>
<keyword evidence="8" id="KW-1185">Reference proteome</keyword>
<gene>
    <name evidence="7" type="ORF">OOZ53_19085</name>
</gene>
<sequence>MIALLTKISGLTLARLLGALATFAITIVIARQFGTDNLAIYAVCISLANLVAVAIPLGLQSLATVEVAKLSALPDRPAIRDFIAHGRHIMARSWLLAALLTVLFVAAVFLTGQASEYTKPAAIAVLAFAPIMALNQFHGGVLIGLQKPFSGQLSDGLVRPLVALALLFAAVTVFENRSFALILTAIVTGAAVAAAIQIRALRPQMAVASEAREPSAGSRRDWSRKSRSWLGITLCWDYQIEILLLACALFAAPLEIALLHVCFRIRVLVGFGIRALYVVLQPQILQACAREDRPLTRRLIGRLNGVATAYIIAAIAGLAIAGKPLLALFDPAFGAYAQVLLVVCSAAVLRAIFGPSITVLASHERQGDILALLAVGVALSLALAFALYPALGVLGIAVAYSLSVMLAASGMWLLAKLRCDTDTAIWANGLI</sequence>
<evidence type="ECO:0008006" key="9">
    <source>
        <dbReference type="Google" id="ProtNLM"/>
    </source>
</evidence>
<evidence type="ECO:0000256" key="1">
    <source>
        <dbReference type="ARBA" id="ARBA00004651"/>
    </source>
</evidence>
<feature type="transmembrane region" description="Helical" evidence="6">
    <location>
        <begin position="12"/>
        <end position="33"/>
    </location>
</feature>
<feature type="transmembrane region" description="Helical" evidence="6">
    <location>
        <begin position="121"/>
        <end position="145"/>
    </location>
</feature>
<feature type="transmembrane region" description="Helical" evidence="6">
    <location>
        <begin position="39"/>
        <end position="59"/>
    </location>
</feature>
<proteinExistence type="predicted"/>
<evidence type="ECO:0000256" key="4">
    <source>
        <dbReference type="ARBA" id="ARBA00022989"/>
    </source>
</evidence>
<feature type="transmembrane region" description="Helical" evidence="6">
    <location>
        <begin position="394"/>
        <end position="415"/>
    </location>
</feature>
<keyword evidence="3 6" id="KW-0812">Transmembrane</keyword>
<name>A0ABT4VRX9_9HYPH</name>
<evidence type="ECO:0000256" key="6">
    <source>
        <dbReference type="SAM" id="Phobius"/>
    </source>
</evidence>
<accession>A0ABT4VRX9</accession>
<evidence type="ECO:0000256" key="2">
    <source>
        <dbReference type="ARBA" id="ARBA00022475"/>
    </source>
</evidence>
<dbReference type="InterPro" id="IPR050833">
    <property type="entry name" value="Poly_Biosynth_Transport"/>
</dbReference>
<evidence type="ECO:0000313" key="8">
    <source>
        <dbReference type="Proteomes" id="UP001148313"/>
    </source>
</evidence>
<feature type="transmembrane region" description="Helical" evidence="6">
    <location>
        <begin position="369"/>
        <end position="388"/>
    </location>
</feature>
<dbReference type="RefSeq" id="WP_271091305.1">
    <property type="nucleotide sequence ID" value="NZ_JAPJZH010000013.1"/>
</dbReference>
<reference evidence="7" key="1">
    <citation type="submission" date="2022-11" db="EMBL/GenBank/DDBJ databases">
        <title>Hoeflea poritis sp. nov., isolated from scleractinian coral Porites lutea.</title>
        <authorList>
            <person name="Zhang G."/>
            <person name="Wei Q."/>
            <person name="Cai L."/>
        </authorList>
    </citation>
    <scope>NUCLEOTIDE SEQUENCE</scope>
    <source>
        <strain evidence="7">E7-10</strain>
    </source>
</reference>
<comment type="caution">
    <text evidence="7">The sequence shown here is derived from an EMBL/GenBank/DDBJ whole genome shotgun (WGS) entry which is preliminary data.</text>
</comment>
<feature type="transmembrane region" description="Helical" evidence="6">
    <location>
        <begin position="301"/>
        <end position="321"/>
    </location>
</feature>
<feature type="transmembrane region" description="Helical" evidence="6">
    <location>
        <begin position="157"/>
        <end position="174"/>
    </location>
</feature>
<evidence type="ECO:0000256" key="3">
    <source>
        <dbReference type="ARBA" id="ARBA00022692"/>
    </source>
</evidence>
<protein>
    <recommendedName>
        <fullName evidence="9">Polysaccharide biosynthesis protein C-terminal domain-containing protein</fullName>
    </recommendedName>
</protein>
<keyword evidence="5 6" id="KW-0472">Membrane</keyword>
<keyword evidence="4 6" id="KW-1133">Transmembrane helix</keyword>
<feature type="transmembrane region" description="Helical" evidence="6">
    <location>
        <begin position="94"/>
        <end position="115"/>
    </location>
</feature>
<feature type="transmembrane region" description="Helical" evidence="6">
    <location>
        <begin position="333"/>
        <end position="357"/>
    </location>
</feature>
<evidence type="ECO:0000313" key="7">
    <source>
        <dbReference type="EMBL" id="MDA4847473.1"/>
    </source>
</evidence>
<organism evidence="7 8">
    <name type="scientific">Hoeflea poritis</name>
    <dbReference type="NCBI Taxonomy" id="2993659"/>
    <lineage>
        <taxon>Bacteria</taxon>
        <taxon>Pseudomonadati</taxon>
        <taxon>Pseudomonadota</taxon>
        <taxon>Alphaproteobacteria</taxon>
        <taxon>Hyphomicrobiales</taxon>
        <taxon>Rhizobiaceae</taxon>
        <taxon>Hoeflea</taxon>
    </lineage>
</organism>
<dbReference type="PANTHER" id="PTHR30250:SF11">
    <property type="entry name" value="O-ANTIGEN TRANSPORTER-RELATED"/>
    <property type="match status" value="1"/>
</dbReference>
<feature type="transmembrane region" description="Helical" evidence="6">
    <location>
        <begin position="180"/>
        <end position="198"/>
    </location>
</feature>
<dbReference type="EMBL" id="JAPJZH010000013">
    <property type="protein sequence ID" value="MDA4847473.1"/>
    <property type="molecule type" value="Genomic_DNA"/>
</dbReference>
<evidence type="ECO:0000256" key="5">
    <source>
        <dbReference type="ARBA" id="ARBA00023136"/>
    </source>
</evidence>
<keyword evidence="2" id="KW-1003">Cell membrane</keyword>
<dbReference type="Proteomes" id="UP001148313">
    <property type="component" value="Unassembled WGS sequence"/>
</dbReference>
<dbReference type="PANTHER" id="PTHR30250">
    <property type="entry name" value="PST FAMILY PREDICTED COLANIC ACID TRANSPORTER"/>
    <property type="match status" value="1"/>
</dbReference>